<dbReference type="VEuPathDB" id="FungiDB:G647_09106"/>
<gene>
    <name evidence="3" type="ORF">G647_09106</name>
</gene>
<feature type="compositionally biased region" description="Basic and acidic residues" evidence="1">
    <location>
        <begin position="86"/>
        <end position="99"/>
    </location>
</feature>
<dbReference type="RefSeq" id="XP_008731633.1">
    <property type="nucleotide sequence ID" value="XM_008733411.1"/>
</dbReference>
<evidence type="ECO:0008006" key="5">
    <source>
        <dbReference type="Google" id="ProtNLM"/>
    </source>
</evidence>
<sequence>MASYLYRRDVVSDAKDTLSSWDKCMDKDYCKWPVIVAIIVGCLILFSVLFCVARCICCGVELCSCCVSCFTCCGSCCGGCCKGGGRSRDRPSKYTDDYSRMPPTPYQGYQPAPSPMVYGGVGNPSAPQFATFDDPSSKRMVNEDSLPHMPSWDTAVKRRVEDTSAPPEAKNGDLEMGRLDSQPQRMRGGYNSVPNPAVSPNPTQSEYLHNDSGMNHAYNSDLGDQRLLSHNETHGFQAVPLSPPPTYRSNSSAPSLAGSQFGGAGAAMPGPNAYNHGQQQHLPQRQPSYQDSYAPSSTRYEPSQQDYMSESNRLSMPMPYNPGPTAQPQALYPPSEASPRDIRPPSFLQVGRKPVQGSFREV</sequence>
<protein>
    <recommendedName>
        <fullName evidence="5">Fibroin-3 related protein</fullName>
    </recommendedName>
</protein>
<keyword evidence="2" id="KW-0472">Membrane</keyword>
<dbReference type="Proteomes" id="UP000030678">
    <property type="component" value="Unassembled WGS sequence"/>
</dbReference>
<dbReference type="InterPro" id="IPR037504">
    <property type="entry name" value="PSI_induc_2"/>
</dbReference>
<dbReference type="PANTHER" id="PTHR40018:SF1">
    <property type="entry name" value="[PSI+] INDUCTION PROTEIN 2"/>
    <property type="match status" value="1"/>
</dbReference>
<evidence type="ECO:0000313" key="3">
    <source>
        <dbReference type="EMBL" id="ETI19274.1"/>
    </source>
</evidence>
<dbReference type="OrthoDB" id="5401332at2759"/>
<feature type="compositionally biased region" description="Polar residues" evidence="1">
    <location>
        <begin position="275"/>
        <end position="314"/>
    </location>
</feature>
<dbReference type="AlphaFoldDB" id="V9CXB0"/>
<evidence type="ECO:0000256" key="2">
    <source>
        <dbReference type="SAM" id="Phobius"/>
    </source>
</evidence>
<dbReference type="HOGENOM" id="CLU_049361_1_0_1"/>
<proteinExistence type="predicted"/>
<dbReference type="GO" id="GO:0005886">
    <property type="term" value="C:plasma membrane"/>
    <property type="evidence" value="ECO:0007669"/>
    <property type="project" value="TreeGrafter"/>
</dbReference>
<feature type="region of interest" description="Disordered" evidence="1">
    <location>
        <begin position="129"/>
        <end position="221"/>
    </location>
</feature>
<evidence type="ECO:0000313" key="4">
    <source>
        <dbReference type="Proteomes" id="UP000030678"/>
    </source>
</evidence>
<dbReference type="GeneID" id="19987599"/>
<dbReference type="GO" id="GO:0005935">
    <property type="term" value="C:cellular bud neck"/>
    <property type="evidence" value="ECO:0007669"/>
    <property type="project" value="TreeGrafter"/>
</dbReference>
<feature type="compositionally biased region" description="Polar residues" evidence="1">
    <location>
        <begin position="247"/>
        <end position="258"/>
    </location>
</feature>
<feature type="region of interest" description="Disordered" evidence="1">
    <location>
        <begin position="84"/>
        <end position="105"/>
    </location>
</feature>
<feature type="compositionally biased region" description="Low complexity" evidence="1">
    <location>
        <begin position="191"/>
        <end position="202"/>
    </location>
</feature>
<dbReference type="PANTHER" id="PTHR40018">
    <property type="entry name" value="[PSI+] INDUCTION PROTEIN 2"/>
    <property type="match status" value="1"/>
</dbReference>
<feature type="compositionally biased region" description="Basic and acidic residues" evidence="1">
    <location>
        <begin position="135"/>
        <end position="146"/>
    </location>
</feature>
<keyword evidence="2" id="KW-0812">Transmembrane</keyword>
<dbReference type="EMBL" id="KB822710">
    <property type="protein sequence ID" value="ETI19274.1"/>
    <property type="molecule type" value="Genomic_DNA"/>
</dbReference>
<feature type="transmembrane region" description="Helical" evidence="2">
    <location>
        <begin position="32"/>
        <end position="50"/>
    </location>
</feature>
<feature type="region of interest" description="Disordered" evidence="1">
    <location>
        <begin position="235"/>
        <end position="362"/>
    </location>
</feature>
<evidence type="ECO:0000256" key="1">
    <source>
        <dbReference type="SAM" id="MobiDB-lite"/>
    </source>
</evidence>
<organism evidence="3 4">
    <name type="scientific">Cladophialophora carrionii CBS 160.54</name>
    <dbReference type="NCBI Taxonomy" id="1279043"/>
    <lineage>
        <taxon>Eukaryota</taxon>
        <taxon>Fungi</taxon>
        <taxon>Dikarya</taxon>
        <taxon>Ascomycota</taxon>
        <taxon>Pezizomycotina</taxon>
        <taxon>Eurotiomycetes</taxon>
        <taxon>Chaetothyriomycetidae</taxon>
        <taxon>Chaetothyriales</taxon>
        <taxon>Herpotrichiellaceae</taxon>
        <taxon>Cladophialophora</taxon>
    </lineage>
</organism>
<name>V9CXB0_9EURO</name>
<keyword evidence="2" id="KW-1133">Transmembrane helix</keyword>
<reference evidence="3 4" key="1">
    <citation type="submission" date="2013-03" db="EMBL/GenBank/DDBJ databases">
        <title>The Genome Sequence of Cladophialophora carrionii CBS 160.54.</title>
        <authorList>
            <consortium name="The Broad Institute Genomics Platform"/>
            <person name="Cuomo C."/>
            <person name="de Hoog S."/>
            <person name="Gorbushina A."/>
            <person name="Walker B."/>
            <person name="Young S.K."/>
            <person name="Zeng Q."/>
            <person name="Gargeya S."/>
            <person name="Fitzgerald M."/>
            <person name="Haas B."/>
            <person name="Abouelleil A."/>
            <person name="Allen A.W."/>
            <person name="Alvarado L."/>
            <person name="Arachchi H.M."/>
            <person name="Berlin A.M."/>
            <person name="Chapman S.B."/>
            <person name="Gainer-Dewar J."/>
            <person name="Goldberg J."/>
            <person name="Griggs A."/>
            <person name="Gujja S."/>
            <person name="Hansen M."/>
            <person name="Howarth C."/>
            <person name="Imamovic A."/>
            <person name="Ireland A."/>
            <person name="Larimer J."/>
            <person name="McCowan C."/>
            <person name="Murphy C."/>
            <person name="Pearson M."/>
            <person name="Poon T.W."/>
            <person name="Priest M."/>
            <person name="Roberts A."/>
            <person name="Saif S."/>
            <person name="Shea T."/>
            <person name="Sisk P."/>
            <person name="Sykes S."/>
            <person name="Wortman J."/>
            <person name="Nusbaum C."/>
            <person name="Birren B."/>
        </authorList>
    </citation>
    <scope>NUCLEOTIDE SEQUENCE [LARGE SCALE GENOMIC DNA]</scope>
    <source>
        <strain evidence="3 4">CBS 160.54</strain>
    </source>
</reference>
<accession>V9CXB0</accession>